<dbReference type="Gene3D" id="3.90.190.10">
    <property type="entry name" value="Protein tyrosine phosphatase superfamily"/>
    <property type="match status" value="2"/>
</dbReference>
<dbReference type="CDD" id="cd14499">
    <property type="entry name" value="CDC14_C"/>
    <property type="match status" value="1"/>
</dbReference>
<keyword evidence="8" id="KW-1185">Reference proteome</keyword>
<accession>A0A1I7XTD3</accession>
<dbReference type="PROSITE" id="PS00383">
    <property type="entry name" value="TYR_PHOSPHATASE_1"/>
    <property type="match status" value="1"/>
</dbReference>
<evidence type="ECO:0000256" key="3">
    <source>
        <dbReference type="ARBA" id="ARBA00022801"/>
    </source>
</evidence>
<evidence type="ECO:0000313" key="8">
    <source>
        <dbReference type="Proteomes" id="UP000095283"/>
    </source>
</evidence>
<comment type="similarity">
    <text evidence="1">Belongs to the protein-tyrosine phosphatase family. Non-receptor class CDC14 subfamily.</text>
</comment>
<dbReference type="InterPro" id="IPR044506">
    <property type="entry name" value="CDC14_C"/>
</dbReference>
<evidence type="ECO:0000313" key="9">
    <source>
        <dbReference type="WBParaSite" id="Hba_21009"/>
    </source>
</evidence>
<organism evidence="8 9">
    <name type="scientific">Heterorhabditis bacteriophora</name>
    <name type="common">Entomopathogenic nematode worm</name>
    <dbReference type="NCBI Taxonomy" id="37862"/>
    <lineage>
        <taxon>Eukaryota</taxon>
        <taxon>Metazoa</taxon>
        <taxon>Ecdysozoa</taxon>
        <taxon>Nematoda</taxon>
        <taxon>Chromadorea</taxon>
        <taxon>Rhabditida</taxon>
        <taxon>Rhabditina</taxon>
        <taxon>Rhabditomorpha</taxon>
        <taxon>Strongyloidea</taxon>
        <taxon>Heterorhabditidae</taxon>
        <taxon>Heterorhabditis</taxon>
    </lineage>
</organism>
<feature type="compositionally biased region" description="Polar residues" evidence="5">
    <location>
        <begin position="362"/>
        <end position="378"/>
    </location>
</feature>
<dbReference type="SMART" id="SM00195">
    <property type="entry name" value="DSPc"/>
    <property type="match status" value="1"/>
</dbReference>
<dbReference type="PROSITE" id="PS50054">
    <property type="entry name" value="TYR_PHOSPHATASE_DUAL"/>
    <property type="match status" value="1"/>
</dbReference>
<evidence type="ECO:0000256" key="5">
    <source>
        <dbReference type="SAM" id="MobiDB-lite"/>
    </source>
</evidence>
<keyword evidence="3" id="KW-0378">Hydrolase</keyword>
<feature type="domain" description="Tyrosine specific protein phosphatases" evidence="7">
    <location>
        <begin position="251"/>
        <end position="313"/>
    </location>
</feature>
<evidence type="ECO:0000256" key="4">
    <source>
        <dbReference type="ARBA" id="ARBA00022912"/>
    </source>
</evidence>
<dbReference type="InterPro" id="IPR029021">
    <property type="entry name" value="Prot-tyrosine_phosphatase-like"/>
</dbReference>
<dbReference type="FunFam" id="3.90.190.10:FF:000006">
    <property type="entry name" value="Dual specificity protein phosphatase CDC14B"/>
    <property type="match status" value="1"/>
</dbReference>
<dbReference type="InterPro" id="IPR016130">
    <property type="entry name" value="Tyr_Pase_AS"/>
</dbReference>
<name>A0A1I7XTD3_HETBA</name>
<dbReference type="InterPro" id="IPR050561">
    <property type="entry name" value="PTP"/>
</dbReference>
<evidence type="ECO:0000256" key="1">
    <source>
        <dbReference type="ARBA" id="ARBA00007315"/>
    </source>
</evidence>
<reference evidence="9" key="1">
    <citation type="submission" date="2016-11" db="UniProtKB">
        <authorList>
            <consortium name="WormBaseParasite"/>
        </authorList>
    </citation>
    <scope>IDENTIFICATION</scope>
</reference>
<dbReference type="InterPro" id="IPR020422">
    <property type="entry name" value="TYR_PHOSPHATASE_DUAL_dom"/>
</dbReference>
<feature type="domain" description="Tyrosine-protein phosphatase" evidence="6">
    <location>
        <begin position="169"/>
        <end position="327"/>
    </location>
</feature>
<feature type="compositionally biased region" description="Polar residues" evidence="5">
    <location>
        <begin position="394"/>
        <end position="403"/>
    </location>
</feature>
<dbReference type="WBParaSite" id="Hba_21009">
    <property type="protein sequence ID" value="Hba_21009"/>
    <property type="gene ID" value="Hba_21009"/>
</dbReference>
<proteinExistence type="inferred from homology"/>
<evidence type="ECO:0000259" key="6">
    <source>
        <dbReference type="PROSITE" id="PS50054"/>
    </source>
</evidence>
<evidence type="ECO:0000256" key="2">
    <source>
        <dbReference type="ARBA" id="ARBA00013064"/>
    </source>
</evidence>
<feature type="region of interest" description="Disordered" evidence="5">
    <location>
        <begin position="362"/>
        <end position="406"/>
    </location>
</feature>
<dbReference type="PANTHER" id="PTHR23339">
    <property type="entry name" value="TYROSINE SPECIFIC PROTEIN PHOSPHATASE AND DUAL SPECIFICITY PROTEIN PHOSPHATASE"/>
    <property type="match status" value="1"/>
</dbReference>
<dbReference type="GO" id="GO:0004725">
    <property type="term" value="F:protein tyrosine phosphatase activity"/>
    <property type="evidence" value="ECO:0007669"/>
    <property type="project" value="UniProtKB-EC"/>
</dbReference>
<dbReference type="InterPro" id="IPR029260">
    <property type="entry name" value="DSPn"/>
</dbReference>
<dbReference type="Proteomes" id="UP000095283">
    <property type="component" value="Unplaced"/>
</dbReference>
<evidence type="ECO:0000259" key="7">
    <source>
        <dbReference type="PROSITE" id="PS50056"/>
    </source>
</evidence>
<dbReference type="SMART" id="SM00404">
    <property type="entry name" value="PTPc_motif"/>
    <property type="match status" value="1"/>
</dbReference>
<protein>
    <recommendedName>
        <fullName evidence="2">protein-tyrosine-phosphatase</fullName>
        <ecNumber evidence="2">3.1.3.48</ecNumber>
    </recommendedName>
</protein>
<dbReference type="Pfam" id="PF14671">
    <property type="entry name" value="DSPn"/>
    <property type="match status" value="1"/>
</dbReference>
<dbReference type="Pfam" id="PF22785">
    <property type="entry name" value="Tc-R-P"/>
    <property type="match status" value="1"/>
</dbReference>
<dbReference type="EC" id="3.1.3.48" evidence="2"/>
<dbReference type="InterPro" id="IPR003595">
    <property type="entry name" value="Tyr_Pase_cat"/>
</dbReference>
<sequence length="572" mass="64568">MRDLVYAFDVTVVKRVLSDVDGSTIQLEINVHYEPFYSDFGPLNLAVLYRFTRYIHGLVESQRKRKLVVYTNPDPKNRVNGAYVMGSYLPMLQIIYHGMSANDAYLRMEGAQPPNYIGFRDAAMGEPSYLLHVHDVLRGIEKALHNKWLDFSTFDADEYELYERVENGDMNWIIPGKILSFCGPHNESKIEDGYPYHSPETYFDYFRATNVTTIVRLNMRLYDAKKFLDAGFDHVDLFFIDGSTPSDEIVEKFIQVVDRAKGGVAVHCKAGLGRTGTLIACWMMKQYGLSAAECIAWLRICRPGSVIGPQQQFLVNKQKFCWAMTKNSNVVHIPRKHKDSECTEKKTVGRLTTKVDEIRLSPPSNTVALINGENSQPKSRPRPNILPLRRSRSTSDQNGNLTTETDESFKPLLMNGLFQTLLDSHGRSQGDRLLAMKVRSQHMPSSSSKGKGERYITSVDKAPCSYYAAVTPNNKRTSERIAVNNSVYPIVSRSSAITSLASPRYSSPTTPVKPLASPLLSGVPSRSRLATRNLCSTVIPPPVRLIYLSNKDISTFFSFYILLCGRQLYIIY</sequence>
<dbReference type="SUPFAM" id="SSF52799">
    <property type="entry name" value="(Phosphotyrosine protein) phosphatases II"/>
    <property type="match status" value="2"/>
</dbReference>
<keyword evidence="4" id="KW-0904">Protein phosphatase</keyword>
<dbReference type="CDD" id="cd17657">
    <property type="entry name" value="CDC14_N"/>
    <property type="match status" value="1"/>
</dbReference>
<dbReference type="PROSITE" id="PS50056">
    <property type="entry name" value="TYR_PHOSPHATASE_2"/>
    <property type="match status" value="1"/>
</dbReference>
<dbReference type="InterPro" id="IPR000387">
    <property type="entry name" value="Tyr_Pase_dom"/>
</dbReference>
<dbReference type="AlphaFoldDB" id="A0A1I7XTD3"/>